<feature type="transmembrane region" description="Helical" evidence="6">
    <location>
        <begin position="55"/>
        <end position="75"/>
    </location>
</feature>
<name>A0A9P0W1Q5_9ASCO</name>
<feature type="transmembrane region" description="Helical" evidence="6">
    <location>
        <begin position="385"/>
        <end position="403"/>
    </location>
</feature>
<feature type="region of interest" description="Disordered" evidence="5">
    <location>
        <begin position="154"/>
        <end position="176"/>
    </location>
</feature>
<reference evidence="7" key="1">
    <citation type="submission" date="2022-03" db="EMBL/GenBank/DDBJ databases">
        <authorList>
            <person name="Legras J.-L."/>
            <person name="Devillers H."/>
            <person name="Grondin C."/>
        </authorList>
    </citation>
    <scope>NUCLEOTIDE SEQUENCE</scope>
    <source>
        <strain evidence="7">CLIB 1423</strain>
    </source>
</reference>
<comment type="caution">
    <text evidence="7">The sequence shown here is derived from an EMBL/GenBank/DDBJ whole genome shotgun (WGS) entry which is preliminary data.</text>
</comment>
<feature type="transmembrane region" description="Helical" evidence="6">
    <location>
        <begin position="21"/>
        <end position="43"/>
    </location>
</feature>
<dbReference type="PANTHER" id="PTHR23051:SF0">
    <property type="entry name" value="SOLUTE CARRIER FAMILY 35 MEMBER F5"/>
    <property type="match status" value="1"/>
</dbReference>
<feature type="transmembrane region" description="Helical" evidence="6">
    <location>
        <begin position="280"/>
        <end position="299"/>
    </location>
</feature>
<dbReference type="PANTHER" id="PTHR23051">
    <property type="entry name" value="SOLUTE CARRIER FAMILY 35, MEMBER F5"/>
    <property type="match status" value="1"/>
</dbReference>
<evidence type="ECO:0000313" key="8">
    <source>
        <dbReference type="Proteomes" id="UP000837801"/>
    </source>
</evidence>
<proteinExistence type="predicted"/>
<dbReference type="SUPFAM" id="SSF103481">
    <property type="entry name" value="Multidrug resistance efflux transporter EmrE"/>
    <property type="match status" value="2"/>
</dbReference>
<feature type="transmembrane region" description="Helical" evidence="6">
    <location>
        <begin position="353"/>
        <end position="373"/>
    </location>
</feature>
<comment type="subcellular location">
    <subcellularLocation>
        <location evidence="1">Membrane</location>
        <topology evidence="1">Multi-pass membrane protein</topology>
    </subcellularLocation>
</comment>
<evidence type="ECO:0000313" key="7">
    <source>
        <dbReference type="EMBL" id="CAH2355860.1"/>
    </source>
</evidence>
<dbReference type="AlphaFoldDB" id="A0A9P0W1Q5"/>
<organism evidence="7 8">
    <name type="scientific">[Candida] railenensis</name>
    <dbReference type="NCBI Taxonomy" id="45579"/>
    <lineage>
        <taxon>Eukaryota</taxon>
        <taxon>Fungi</taxon>
        <taxon>Dikarya</taxon>
        <taxon>Ascomycota</taxon>
        <taxon>Saccharomycotina</taxon>
        <taxon>Pichiomycetes</taxon>
        <taxon>Debaryomycetaceae</taxon>
        <taxon>Kurtzmaniella</taxon>
    </lineage>
</organism>
<sequence>MSIKEFVSIAFTSKELTTRQKWILGLINLSSVVVFWVLSSFLVNDLFETDIYRKPFFITYINTGCFAFYLIPYLYHEDISLREFIRRVRESYDKERRQSIDKLSYIRLSSNLESSSYGSSDHLSALESQTPPSINNQLGGLSVAGSNRAVFESLGTDSPPSGISTPIEQSDTNNTTNNSSEVLYDIPLYETIKLSLQFSILWFSANLVTNASLSYTSVASQTILSSSSSFFTLIVGYICSVEKINTNKVVGLILSFIGVIIVTKIDSNDPPSSISPLSTLWGNLLALGGALFYGVYTILLKFKVMIKNSKKERVLNTHLFFAFVGIFTLVLLWPILFILNFTGHEKFELPKTSYVYTLLLINALITFVSDLCWCKAVLLTSPLTVTVGLSMTIPLAMIGDWLIKGFTVNFLYLLGATVVTVGFLIINKDEEGDFVREDN</sequence>
<feature type="transmembrane region" description="Helical" evidence="6">
    <location>
        <begin position="409"/>
        <end position="426"/>
    </location>
</feature>
<dbReference type="OrthoDB" id="1436450at2759"/>
<dbReference type="EMBL" id="CAKXYY010000036">
    <property type="protein sequence ID" value="CAH2355860.1"/>
    <property type="molecule type" value="Genomic_DNA"/>
</dbReference>
<accession>A0A9P0W1Q5</accession>
<evidence type="ECO:0000256" key="3">
    <source>
        <dbReference type="ARBA" id="ARBA00022989"/>
    </source>
</evidence>
<feature type="transmembrane region" description="Helical" evidence="6">
    <location>
        <begin position="319"/>
        <end position="341"/>
    </location>
</feature>
<dbReference type="GO" id="GO:0000329">
    <property type="term" value="C:fungal-type vacuole membrane"/>
    <property type="evidence" value="ECO:0007669"/>
    <property type="project" value="TreeGrafter"/>
</dbReference>
<protein>
    <submittedName>
        <fullName evidence="7">Uncharacterized vacuolar membrane protein</fullName>
    </submittedName>
</protein>
<keyword evidence="3 6" id="KW-1133">Transmembrane helix</keyword>
<keyword evidence="2 6" id="KW-0812">Transmembrane</keyword>
<gene>
    <name evidence="7" type="ORF">CLIB1423_36S00496</name>
</gene>
<evidence type="ECO:0000256" key="1">
    <source>
        <dbReference type="ARBA" id="ARBA00004141"/>
    </source>
</evidence>
<feature type="transmembrane region" description="Helical" evidence="6">
    <location>
        <begin position="249"/>
        <end position="265"/>
    </location>
</feature>
<evidence type="ECO:0000256" key="6">
    <source>
        <dbReference type="SAM" id="Phobius"/>
    </source>
</evidence>
<dbReference type="Proteomes" id="UP000837801">
    <property type="component" value="Unassembled WGS sequence"/>
</dbReference>
<keyword evidence="8" id="KW-1185">Reference proteome</keyword>
<evidence type="ECO:0000256" key="2">
    <source>
        <dbReference type="ARBA" id="ARBA00022692"/>
    </source>
</evidence>
<evidence type="ECO:0000256" key="5">
    <source>
        <dbReference type="SAM" id="MobiDB-lite"/>
    </source>
</evidence>
<dbReference type="InterPro" id="IPR037185">
    <property type="entry name" value="EmrE-like"/>
</dbReference>
<evidence type="ECO:0000256" key="4">
    <source>
        <dbReference type="ARBA" id="ARBA00023136"/>
    </source>
</evidence>
<keyword evidence="4 6" id="KW-0472">Membrane</keyword>
<feature type="compositionally biased region" description="Polar residues" evidence="5">
    <location>
        <begin position="155"/>
        <end position="171"/>
    </location>
</feature>